<dbReference type="PROSITE" id="PS00211">
    <property type="entry name" value="ABC_TRANSPORTER_1"/>
    <property type="match status" value="1"/>
</dbReference>
<evidence type="ECO:0000313" key="6">
    <source>
        <dbReference type="Proteomes" id="UP000681162"/>
    </source>
</evidence>
<proteinExistence type="predicted"/>
<accession>A0A919XQX2</accession>
<dbReference type="GO" id="GO:0005524">
    <property type="term" value="F:ATP binding"/>
    <property type="evidence" value="ECO:0007669"/>
    <property type="project" value="UniProtKB-KW"/>
</dbReference>
<dbReference type="Proteomes" id="UP000681162">
    <property type="component" value="Unassembled WGS sequence"/>
</dbReference>
<gene>
    <name evidence="5" type="ORF">J41TS12_01410</name>
</gene>
<dbReference type="PANTHER" id="PTHR42788">
    <property type="entry name" value="TAURINE IMPORT ATP-BINDING PROTEIN-RELATED"/>
    <property type="match status" value="1"/>
</dbReference>
<keyword evidence="2" id="KW-0547">Nucleotide-binding</keyword>
<organism evidence="5 6">
    <name type="scientific">Paenibacillus antibioticophila</name>
    <dbReference type="NCBI Taxonomy" id="1274374"/>
    <lineage>
        <taxon>Bacteria</taxon>
        <taxon>Bacillati</taxon>
        <taxon>Bacillota</taxon>
        <taxon>Bacilli</taxon>
        <taxon>Bacillales</taxon>
        <taxon>Paenibacillaceae</taxon>
        <taxon>Paenibacillus</taxon>
    </lineage>
</organism>
<reference evidence="5 6" key="1">
    <citation type="submission" date="2021-03" db="EMBL/GenBank/DDBJ databases">
        <title>Antimicrobial resistance genes in bacteria isolated from Japanese honey, and their potential for conferring macrolide and lincosamide resistance in the American foulbrood pathogen Paenibacillus larvae.</title>
        <authorList>
            <person name="Okamoto M."/>
            <person name="Kumagai M."/>
            <person name="Kanamori H."/>
            <person name="Takamatsu D."/>
        </authorList>
    </citation>
    <scope>NUCLEOTIDE SEQUENCE [LARGE SCALE GENOMIC DNA]</scope>
    <source>
        <strain evidence="5 6">J41TS12</strain>
    </source>
</reference>
<dbReference type="Gene3D" id="3.40.50.300">
    <property type="entry name" value="P-loop containing nucleotide triphosphate hydrolases"/>
    <property type="match status" value="1"/>
</dbReference>
<evidence type="ECO:0000259" key="4">
    <source>
        <dbReference type="PROSITE" id="PS50893"/>
    </source>
</evidence>
<evidence type="ECO:0000256" key="3">
    <source>
        <dbReference type="ARBA" id="ARBA00022840"/>
    </source>
</evidence>
<dbReference type="EMBL" id="BORR01000001">
    <property type="protein sequence ID" value="GIO35280.1"/>
    <property type="molecule type" value="Genomic_DNA"/>
</dbReference>
<dbReference type="InterPro" id="IPR017871">
    <property type="entry name" value="ABC_transporter-like_CS"/>
</dbReference>
<dbReference type="GO" id="GO:0016887">
    <property type="term" value="F:ATP hydrolysis activity"/>
    <property type="evidence" value="ECO:0007669"/>
    <property type="project" value="InterPro"/>
</dbReference>
<keyword evidence="6" id="KW-1185">Reference proteome</keyword>
<dbReference type="AlphaFoldDB" id="A0A919XQX2"/>
<dbReference type="InterPro" id="IPR003439">
    <property type="entry name" value="ABC_transporter-like_ATP-bd"/>
</dbReference>
<dbReference type="Pfam" id="PF00005">
    <property type="entry name" value="ABC_tran"/>
    <property type="match status" value="1"/>
</dbReference>
<name>A0A919XQX2_9BACL</name>
<dbReference type="PANTHER" id="PTHR42788:SF2">
    <property type="entry name" value="ABC TRANSPORTER ATP-BINDING PROTEIN"/>
    <property type="match status" value="1"/>
</dbReference>
<comment type="caution">
    <text evidence="5">The sequence shown here is derived from an EMBL/GenBank/DDBJ whole genome shotgun (WGS) entry which is preliminary data.</text>
</comment>
<dbReference type="SUPFAM" id="SSF52540">
    <property type="entry name" value="P-loop containing nucleoside triphosphate hydrolases"/>
    <property type="match status" value="1"/>
</dbReference>
<keyword evidence="1" id="KW-0813">Transport</keyword>
<sequence length="267" mass="30155">MKMNPYKMELENISKTYPSADGTLVQALGPIDMRIPNHRFVSIVGPSGCGKSTLFNIISGLLDNTEGAIYVNGNRVDGLTGITGYMLQKDLLLPWRTILDNVILGLEIQGTPKREAKAKALPLLHKYGLKGFEHHYPAQLSGGMRQRAALLRTILYDRDVILLDEPFGALDAQTRAMMQEWLLDLWDDFQKTILFVTHDMEEAIYLSDEVYIMTSRPGTIKRHLLIDLPRPRKPQIITSPEFTQLKEEALRTLSEETLKAYQQEAAG</sequence>
<dbReference type="InterPro" id="IPR050166">
    <property type="entry name" value="ABC_transporter_ATP-bind"/>
</dbReference>
<protein>
    <submittedName>
        <fullName evidence="5">ABC transporter ATP-binding protein</fullName>
    </submittedName>
</protein>
<feature type="domain" description="ABC transporter" evidence="4">
    <location>
        <begin position="8"/>
        <end position="240"/>
    </location>
</feature>
<keyword evidence="3 5" id="KW-0067">ATP-binding</keyword>
<evidence type="ECO:0000256" key="1">
    <source>
        <dbReference type="ARBA" id="ARBA00022448"/>
    </source>
</evidence>
<evidence type="ECO:0000313" key="5">
    <source>
        <dbReference type="EMBL" id="GIO35280.1"/>
    </source>
</evidence>
<dbReference type="InterPro" id="IPR003593">
    <property type="entry name" value="AAA+_ATPase"/>
</dbReference>
<evidence type="ECO:0000256" key="2">
    <source>
        <dbReference type="ARBA" id="ARBA00022741"/>
    </source>
</evidence>
<dbReference type="PROSITE" id="PS50893">
    <property type="entry name" value="ABC_TRANSPORTER_2"/>
    <property type="match status" value="1"/>
</dbReference>
<dbReference type="InterPro" id="IPR027417">
    <property type="entry name" value="P-loop_NTPase"/>
</dbReference>
<dbReference type="CDD" id="cd03293">
    <property type="entry name" value="ABC_NrtD_SsuB_transporters"/>
    <property type="match status" value="1"/>
</dbReference>
<dbReference type="SMART" id="SM00382">
    <property type="entry name" value="AAA"/>
    <property type="match status" value="1"/>
</dbReference>